<accession>A0AC34QHI9</accession>
<dbReference type="Proteomes" id="UP000887576">
    <property type="component" value="Unplaced"/>
</dbReference>
<name>A0AC34QHI9_9BILA</name>
<protein>
    <submittedName>
        <fullName evidence="2">Uncharacterized protein</fullName>
    </submittedName>
</protein>
<proteinExistence type="predicted"/>
<sequence length="217" mass="25124">MSNVTMLKSLVSMESNFSAKQHSFKNLKSSKKQSDYKLFIANETSTMAIYQYDFWESFLIFPMLAVLCIILILILSFIFFGRREGQHWRDYKTPREQLQEYLILRESQKRLRELSVQRQILLMSNERKTSTPVGIRTFLQPNSLDEEVPSPEITVYGSSKDYANHSPFTNTAKQTVADAVKATGSSLRLYKNPTADSEDENDEEKVAHKKHHRKSNS</sequence>
<evidence type="ECO:0000313" key="1">
    <source>
        <dbReference type="Proteomes" id="UP000887576"/>
    </source>
</evidence>
<evidence type="ECO:0000313" key="2">
    <source>
        <dbReference type="WBParaSite" id="JU765_v2.g16481.t1"/>
    </source>
</evidence>
<dbReference type="WBParaSite" id="JU765_v2.g16481.t1">
    <property type="protein sequence ID" value="JU765_v2.g16481.t1"/>
    <property type="gene ID" value="JU765_v2.g16481"/>
</dbReference>
<organism evidence="1 2">
    <name type="scientific">Panagrolaimus sp. JU765</name>
    <dbReference type="NCBI Taxonomy" id="591449"/>
    <lineage>
        <taxon>Eukaryota</taxon>
        <taxon>Metazoa</taxon>
        <taxon>Ecdysozoa</taxon>
        <taxon>Nematoda</taxon>
        <taxon>Chromadorea</taxon>
        <taxon>Rhabditida</taxon>
        <taxon>Tylenchina</taxon>
        <taxon>Panagrolaimomorpha</taxon>
        <taxon>Panagrolaimoidea</taxon>
        <taxon>Panagrolaimidae</taxon>
        <taxon>Panagrolaimus</taxon>
    </lineage>
</organism>
<reference evidence="2" key="1">
    <citation type="submission" date="2022-11" db="UniProtKB">
        <authorList>
            <consortium name="WormBaseParasite"/>
        </authorList>
    </citation>
    <scope>IDENTIFICATION</scope>
</reference>